<dbReference type="GO" id="GO:0022857">
    <property type="term" value="F:transmembrane transporter activity"/>
    <property type="evidence" value="ECO:0007669"/>
    <property type="project" value="InterPro"/>
</dbReference>
<dbReference type="CDD" id="cd06550">
    <property type="entry name" value="TM_ABC_iron-siderophores_like"/>
    <property type="match status" value="1"/>
</dbReference>
<feature type="transmembrane region" description="Helical" evidence="8">
    <location>
        <begin position="222"/>
        <end position="249"/>
    </location>
</feature>
<accession>A0A3S2XWL4</accession>
<evidence type="ECO:0000256" key="7">
    <source>
        <dbReference type="ARBA" id="ARBA00023136"/>
    </source>
</evidence>
<comment type="caution">
    <text evidence="10">The sequence shown here is derived from an EMBL/GenBank/DDBJ whole genome shotgun (WGS) entry which is preliminary data.</text>
</comment>
<organism evidence="10 11">
    <name type="scientific">Inhella crocodyli</name>
    <dbReference type="NCBI Taxonomy" id="2499851"/>
    <lineage>
        <taxon>Bacteria</taxon>
        <taxon>Pseudomonadati</taxon>
        <taxon>Pseudomonadota</taxon>
        <taxon>Betaproteobacteria</taxon>
        <taxon>Burkholderiales</taxon>
        <taxon>Sphaerotilaceae</taxon>
        <taxon>Inhella</taxon>
    </lineage>
</organism>
<dbReference type="Gene3D" id="1.10.3470.10">
    <property type="entry name" value="ABC transporter involved in vitamin B12 uptake, BtuC"/>
    <property type="match status" value="1"/>
</dbReference>
<feature type="transmembrane region" description="Helical" evidence="8">
    <location>
        <begin position="286"/>
        <end position="307"/>
    </location>
</feature>
<feature type="signal peptide" evidence="9">
    <location>
        <begin position="1"/>
        <end position="21"/>
    </location>
</feature>
<evidence type="ECO:0000256" key="5">
    <source>
        <dbReference type="ARBA" id="ARBA00022692"/>
    </source>
</evidence>
<keyword evidence="6 8" id="KW-1133">Transmembrane helix</keyword>
<evidence type="ECO:0000313" key="10">
    <source>
        <dbReference type="EMBL" id="RVT86490.1"/>
    </source>
</evidence>
<dbReference type="SUPFAM" id="SSF81345">
    <property type="entry name" value="ABC transporter involved in vitamin B12 uptake, BtuC"/>
    <property type="match status" value="1"/>
</dbReference>
<dbReference type="GO" id="GO:0005886">
    <property type="term" value="C:plasma membrane"/>
    <property type="evidence" value="ECO:0007669"/>
    <property type="project" value="UniProtKB-SubCell"/>
</dbReference>
<feature type="transmembrane region" description="Helical" evidence="8">
    <location>
        <begin position="104"/>
        <end position="123"/>
    </location>
</feature>
<comment type="similarity">
    <text evidence="2">Belongs to the binding-protein-dependent transport system permease family. FecCD subfamily.</text>
</comment>
<dbReference type="Pfam" id="PF01032">
    <property type="entry name" value="FecCD"/>
    <property type="match status" value="1"/>
</dbReference>
<keyword evidence="3" id="KW-0813">Transport</keyword>
<comment type="subcellular location">
    <subcellularLocation>
        <location evidence="1">Cell membrane</location>
        <topology evidence="1">Multi-pass membrane protein</topology>
    </subcellularLocation>
</comment>
<evidence type="ECO:0000256" key="8">
    <source>
        <dbReference type="SAM" id="Phobius"/>
    </source>
</evidence>
<feature type="chain" id="PRO_5018605730" evidence="9">
    <location>
        <begin position="22"/>
        <end position="316"/>
    </location>
</feature>
<dbReference type="InterPro" id="IPR000522">
    <property type="entry name" value="ABC_transptr_permease_BtuC"/>
</dbReference>
<feature type="transmembrane region" description="Helical" evidence="8">
    <location>
        <begin position="175"/>
        <end position="195"/>
    </location>
</feature>
<dbReference type="InterPro" id="IPR037294">
    <property type="entry name" value="ABC_BtuC-like"/>
</dbReference>
<keyword evidence="7 8" id="KW-0472">Membrane</keyword>
<dbReference type="EMBL" id="SACM01000002">
    <property type="protein sequence ID" value="RVT86490.1"/>
    <property type="molecule type" value="Genomic_DNA"/>
</dbReference>
<keyword evidence="9" id="KW-0732">Signal</keyword>
<evidence type="ECO:0000256" key="9">
    <source>
        <dbReference type="SAM" id="SignalP"/>
    </source>
</evidence>
<dbReference type="AlphaFoldDB" id="A0A3S2XWL4"/>
<gene>
    <name evidence="10" type="ORF">EOD73_09220</name>
</gene>
<dbReference type="PANTHER" id="PTHR30472">
    <property type="entry name" value="FERRIC ENTEROBACTIN TRANSPORT SYSTEM PERMEASE PROTEIN"/>
    <property type="match status" value="1"/>
</dbReference>
<evidence type="ECO:0000256" key="2">
    <source>
        <dbReference type="ARBA" id="ARBA00007935"/>
    </source>
</evidence>
<feature type="transmembrane region" description="Helical" evidence="8">
    <location>
        <begin position="71"/>
        <end position="92"/>
    </location>
</feature>
<evidence type="ECO:0000256" key="3">
    <source>
        <dbReference type="ARBA" id="ARBA00022448"/>
    </source>
</evidence>
<keyword evidence="5 8" id="KW-0812">Transmembrane</keyword>
<sequence>MTLLLLAVSAALLGLGTSVGAAGLDAALWHDPSLVLDLRLPRSLAAWGCGALLGLAGAIAQGLFRNPLADPYLLGASAGASLGVALALVLAGSGAGALLAGSGWGLNLAAFVGAWGALGLTVLLSRGVSHTPRLLLAGVIVGVVLAAATQGLTLLDPSTLRPMQQFMLGSTSLLGWSQVALSLPLLAVALALALVGSRTLDALGLGEATARSLGLPLDGSRALLLALLALCSGAAVAQCGLVAFVGLVAPHTVRALGVSRYRWLLPLSALSGGGLLLAADIVARWVWAPIELPVGLPTALLGGTYLLTRLPRGGLR</sequence>
<name>A0A3S2XWL4_9BURK</name>
<evidence type="ECO:0000313" key="11">
    <source>
        <dbReference type="Proteomes" id="UP000288587"/>
    </source>
</evidence>
<feature type="transmembrane region" description="Helical" evidence="8">
    <location>
        <begin position="135"/>
        <end position="155"/>
    </location>
</feature>
<dbReference type="GO" id="GO:0033214">
    <property type="term" value="P:siderophore-iron import into cell"/>
    <property type="evidence" value="ECO:0007669"/>
    <property type="project" value="TreeGrafter"/>
</dbReference>
<dbReference type="OrthoDB" id="9782305at2"/>
<feature type="transmembrane region" description="Helical" evidence="8">
    <location>
        <begin position="45"/>
        <end position="64"/>
    </location>
</feature>
<keyword evidence="11" id="KW-1185">Reference proteome</keyword>
<evidence type="ECO:0000256" key="6">
    <source>
        <dbReference type="ARBA" id="ARBA00022989"/>
    </source>
</evidence>
<proteinExistence type="inferred from homology"/>
<evidence type="ECO:0000256" key="1">
    <source>
        <dbReference type="ARBA" id="ARBA00004651"/>
    </source>
</evidence>
<reference evidence="10 11" key="1">
    <citation type="submission" date="2019-01" db="EMBL/GenBank/DDBJ databases">
        <authorList>
            <person name="Chen W.-M."/>
        </authorList>
    </citation>
    <scope>NUCLEOTIDE SEQUENCE [LARGE SCALE GENOMIC DNA]</scope>
    <source>
        <strain evidence="10 11">CCP-18</strain>
    </source>
</reference>
<dbReference type="PANTHER" id="PTHR30472:SF25">
    <property type="entry name" value="ABC TRANSPORTER PERMEASE PROTEIN MJ0876-RELATED"/>
    <property type="match status" value="1"/>
</dbReference>
<evidence type="ECO:0000256" key="4">
    <source>
        <dbReference type="ARBA" id="ARBA00022475"/>
    </source>
</evidence>
<keyword evidence="4" id="KW-1003">Cell membrane</keyword>
<protein>
    <submittedName>
        <fullName evidence="10">Iron ABC transporter permease</fullName>
    </submittedName>
</protein>
<dbReference type="Proteomes" id="UP000288587">
    <property type="component" value="Unassembled WGS sequence"/>
</dbReference>